<dbReference type="Proteomes" id="UP000215199">
    <property type="component" value="Unassembled WGS sequence"/>
</dbReference>
<name>A0A229SWX2_9PSEU</name>
<reference evidence="2" key="1">
    <citation type="submission" date="2017-07" db="EMBL/GenBank/DDBJ databases">
        <title>Comparative genome mining reveals phylogenetic distribution patterns of secondary metabolites in Amycolatopsis.</title>
        <authorList>
            <person name="Adamek M."/>
            <person name="Alanjary M."/>
            <person name="Sales-Ortells H."/>
            <person name="Goodfellow M."/>
            <person name="Bull A.T."/>
            <person name="Kalinowski J."/>
            <person name="Ziemert N."/>
        </authorList>
    </citation>
    <scope>NUCLEOTIDE SEQUENCE [LARGE SCALE GENOMIC DNA]</scope>
    <source>
        <strain evidence="2">H5</strain>
    </source>
</reference>
<proteinExistence type="predicted"/>
<dbReference type="EMBL" id="NMUL01000034">
    <property type="protein sequence ID" value="OXM63273.1"/>
    <property type="molecule type" value="Genomic_DNA"/>
</dbReference>
<protein>
    <submittedName>
        <fullName evidence="1">Uncharacterized protein</fullName>
    </submittedName>
</protein>
<sequence>MSEDKQADFANFWPTVTELTKNLPKEQQDFLSAMLWLAWLATAEEEAIKSDFEVSFTPEQAALLVDYHAGSTAVHMVPRFIKADFIKPHFIR</sequence>
<dbReference type="AlphaFoldDB" id="A0A229SWX2"/>
<accession>A0A229SWX2</accession>
<comment type="caution">
    <text evidence="1">The sequence shown here is derived from an EMBL/GenBank/DDBJ whole genome shotgun (WGS) entry which is preliminary data.</text>
</comment>
<evidence type="ECO:0000313" key="1">
    <source>
        <dbReference type="EMBL" id="OXM63273.1"/>
    </source>
</evidence>
<organism evidence="1 2">
    <name type="scientific">Amycolatopsis vastitatis</name>
    <dbReference type="NCBI Taxonomy" id="1905142"/>
    <lineage>
        <taxon>Bacteria</taxon>
        <taxon>Bacillati</taxon>
        <taxon>Actinomycetota</taxon>
        <taxon>Actinomycetes</taxon>
        <taxon>Pseudonocardiales</taxon>
        <taxon>Pseudonocardiaceae</taxon>
        <taxon>Amycolatopsis</taxon>
    </lineage>
</organism>
<dbReference type="RefSeq" id="WP_093951084.1">
    <property type="nucleotide sequence ID" value="NZ_NMUL01000034.1"/>
</dbReference>
<evidence type="ECO:0000313" key="2">
    <source>
        <dbReference type="Proteomes" id="UP000215199"/>
    </source>
</evidence>
<keyword evidence="2" id="KW-1185">Reference proteome</keyword>
<dbReference type="OrthoDB" id="9940641at2"/>
<gene>
    <name evidence="1" type="ORF">CF165_30700</name>
</gene>